<feature type="region of interest" description="Disordered" evidence="1">
    <location>
        <begin position="66"/>
        <end position="88"/>
    </location>
</feature>
<feature type="region of interest" description="Disordered" evidence="1">
    <location>
        <begin position="267"/>
        <end position="298"/>
    </location>
</feature>
<dbReference type="Pfam" id="PF11360">
    <property type="entry name" value="DUF3110"/>
    <property type="match status" value="1"/>
</dbReference>
<accession>A0A7S2F3A3</accession>
<feature type="region of interest" description="Disordered" evidence="1">
    <location>
        <begin position="1"/>
        <end position="31"/>
    </location>
</feature>
<dbReference type="EMBL" id="HBGR01003719">
    <property type="protein sequence ID" value="CAD9372755.1"/>
    <property type="molecule type" value="Transcribed_RNA"/>
</dbReference>
<gene>
    <name evidence="2" type="ORF">PPRO1471_LOCUS2482</name>
</gene>
<evidence type="ECO:0000256" key="1">
    <source>
        <dbReference type="SAM" id="MobiDB-lite"/>
    </source>
</evidence>
<protein>
    <submittedName>
        <fullName evidence="2">Uncharacterized protein</fullName>
    </submittedName>
</protein>
<proteinExistence type="predicted"/>
<dbReference type="InterPro" id="IPR021503">
    <property type="entry name" value="DUF3110"/>
</dbReference>
<sequence length="323" mass="35284">MPTFTLRTSTGSLASTSRHPRSQHSSSSFVMMAHPTTTHSSGRRQYTTVQRRKCATSSPPRHVLARATYSGGSGINKSQSSPPPPSFKRAEDVLYREENQSRVDPTAPANWWEKLPAVYVLLFGVENRAKTGEPEGIYSIKGCSHAGEGSPFDVVVAWECEEDAERFATLLEAELGAGAVAASPTTAPSAQDDVVPEDVGAESLHALGQPTVRAIAPRDLRQFCWQAGHRVCVEPAGSLLLPARANVLQSDWERELALRRGKWSVLPDDATTHHHGERVDVKSASSGDNMDGVQHDVETSRAKLERLWALNEVEGEEEEEEKP</sequence>
<feature type="compositionally biased region" description="Basic and acidic residues" evidence="1">
    <location>
        <begin position="270"/>
        <end position="281"/>
    </location>
</feature>
<name>A0A7S2F3A3_9CHLO</name>
<dbReference type="AlphaFoldDB" id="A0A7S2F3A3"/>
<evidence type="ECO:0000313" key="2">
    <source>
        <dbReference type="EMBL" id="CAD9372755.1"/>
    </source>
</evidence>
<reference evidence="2" key="1">
    <citation type="submission" date="2021-01" db="EMBL/GenBank/DDBJ databases">
        <authorList>
            <person name="Corre E."/>
            <person name="Pelletier E."/>
            <person name="Niang G."/>
            <person name="Scheremetjew M."/>
            <person name="Finn R."/>
            <person name="Kale V."/>
            <person name="Holt S."/>
            <person name="Cochrane G."/>
            <person name="Meng A."/>
            <person name="Brown T."/>
            <person name="Cohen L."/>
        </authorList>
    </citation>
    <scope>NUCLEOTIDE SEQUENCE</scope>
    <source>
        <strain evidence="2">RCC733</strain>
    </source>
</reference>
<organism evidence="2">
    <name type="scientific">Pycnococcus provasolii</name>
    <dbReference type="NCBI Taxonomy" id="41880"/>
    <lineage>
        <taxon>Eukaryota</taxon>
        <taxon>Viridiplantae</taxon>
        <taxon>Chlorophyta</taxon>
        <taxon>Pseudoscourfieldiophyceae</taxon>
        <taxon>Pseudoscourfieldiales</taxon>
        <taxon>Pycnococcaceae</taxon>
        <taxon>Pycnococcus</taxon>
    </lineage>
</organism>
<feature type="compositionally biased region" description="Polar residues" evidence="1">
    <location>
        <begin position="1"/>
        <end position="14"/>
    </location>
</feature>